<dbReference type="Gene3D" id="1.10.275.10">
    <property type="entry name" value="Fumarase/aspartase (N-terminal domain)"/>
    <property type="match status" value="1"/>
</dbReference>
<proteinExistence type="inferred from homology"/>
<dbReference type="EC" id="4.2.1.2" evidence="4"/>
<dbReference type="PANTHER" id="PTHR11444">
    <property type="entry name" value="ASPARTATEAMMONIA/ARGININOSUCCINATE/ADENYLOSUCCINATE LYASE"/>
    <property type="match status" value="1"/>
</dbReference>
<dbReference type="EMBL" id="LFJC01000003">
    <property type="protein sequence ID" value="PIT01914.1"/>
    <property type="molecule type" value="Genomic_DNA"/>
</dbReference>
<comment type="subcellular location">
    <subcellularLocation>
        <location evidence="4">Cytoplasm</location>
    </subcellularLocation>
</comment>
<dbReference type="InterPro" id="IPR008948">
    <property type="entry name" value="L-Aspartase-like"/>
</dbReference>
<feature type="binding site" evidence="4">
    <location>
        <position position="330"/>
    </location>
    <ligand>
        <name>substrate</name>
    </ligand>
</feature>
<comment type="subunit">
    <text evidence="4">Homotetramer.</text>
</comment>
<dbReference type="CDD" id="cd01362">
    <property type="entry name" value="Fumarase_classII"/>
    <property type="match status" value="1"/>
</dbReference>
<accession>A0A2M6UBB7</accession>
<gene>
    <name evidence="4 7" type="primary">fumC</name>
    <name evidence="7" type="ORF">TSA1_14860</name>
</gene>
<feature type="binding site" evidence="4">
    <location>
        <begin position="150"/>
        <end position="152"/>
    </location>
    <ligand>
        <name>substrate</name>
    </ligand>
</feature>
<dbReference type="Pfam" id="PF00206">
    <property type="entry name" value="Lyase_1"/>
    <property type="match status" value="1"/>
</dbReference>
<dbReference type="GO" id="GO:0005737">
    <property type="term" value="C:cytoplasm"/>
    <property type="evidence" value="ECO:0007669"/>
    <property type="project" value="UniProtKB-SubCell"/>
</dbReference>
<comment type="catalytic activity">
    <reaction evidence="4">
        <text>(S)-malate = fumarate + H2O</text>
        <dbReference type="Rhea" id="RHEA:12460"/>
        <dbReference type="ChEBI" id="CHEBI:15377"/>
        <dbReference type="ChEBI" id="CHEBI:15589"/>
        <dbReference type="ChEBI" id="CHEBI:29806"/>
        <dbReference type="EC" id="4.2.1.2"/>
    </reaction>
</comment>
<dbReference type="InterPro" id="IPR024083">
    <property type="entry name" value="Fumarase/histidase_N"/>
</dbReference>
<dbReference type="PANTHER" id="PTHR11444:SF1">
    <property type="entry name" value="FUMARATE HYDRATASE, MITOCHONDRIAL"/>
    <property type="match status" value="1"/>
</dbReference>
<name>A0A2M6UBB7_9BRAD</name>
<reference evidence="7 8" key="1">
    <citation type="submission" date="2015-06" db="EMBL/GenBank/DDBJ databases">
        <title>Comparative genome analysis of nirS-carrying Bradyrhizobium sp. strains.</title>
        <authorList>
            <person name="Ishii S."/>
            <person name="Jang J."/>
            <person name="Nishizawa T."/>
            <person name="Senoo K."/>
        </authorList>
    </citation>
    <scope>NUCLEOTIDE SEQUENCE [LARGE SCALE GENOMIC DNA]</scope>
    <source>
        <strain evidence="7 8">TSA1</strain>
    </source>
</reference>
<evidence type="ECO:0000256" key="1">
    <source>
        <dbReference type="ARBA" id="ARBA00009084"/>
    </source>
</evidence>
<feature type="domain" description="Fumarase C C-terminal" evidence="6">
    <location>
        <begin position="419"/>
        <end position="472"/>
    </location>
</feature>
<dbReference type="GO" id="GO:0006099">
    <property type="term" value="P:tricarboxylic acid cycle"/>
    <property type="evidence" value="ECO:0007669"/>
    <property type="project" value="UniProtKB-UniRule"/>
</dbReference>
<feature type="active site" description="Proton donor/acceptor" evidence="4">
    <location>
        <position position="199"/>
    </location>
</feature>
<organism evidence="7 8">
    <name type="scientific">Bradyrhizobium nitroreducens</name>
    <dbReference type="NCBI Taxonomy" id="709803"/>
    <lineage>
        <taxon>Bacteria</taxon>
        <taxon>Pseudomonadati</taxon>
        <taxon>Pseudomonadota</taxon>
        <taxon>Alphaproteobacteria</taxon>
        <taxon>Hyphomicrobiales</taxon>
        <taxon>Nitrobacteraceae</taxon>
        <taxon>Bradyrhizobium</taxon>
    </lineage>
</organism>
<feature type="binding site" evidence="4">
    <location>
        <position position="198"/>
    </location>
    <ligand>
        <name>substrate</name>
    </ligand>
</feature>
<evidence type="ECO:0000256" key="3">
    <source>
        <dbReference type="ARBA" id="ARBA00023239"/>
    </source>
</evidence>
<dbReference type="InterPro" id="IPR005677">
    <property type="entry name" value="Fum_hydII"/>
</dbReference>
<keyword evidence="2 4" id="KW-0816">Tricarboxylic acid cycle</keyword>
<dbReference type="GO" id="GO:0006106">
    <property type="term" value="P:fumarate metabolic process"/>
    <property type="evidence" value="ECO:0007669"/>
    <property type="project" value="InterPro"/>
</dbReference>
<sequence length="481" mass="51920">MVEMNSLEVTEVNQLRLEQDAFGAVEVPSNRYWGAQTQRALAVFDVGEERFPACLFHAFALQKIAAARANSRLGALDEELAKTIELAALEIREGRFDDHFPLTVWQTGSGTQTNMNVNEVIANRANEMLGRPLGGKKPVHPNDHVNCSQSSNDSFPTVMHIAVALEIRDRLLPAVRALRDELASKAEMFSDVVKIGRTHLMDAVPMTMGQAFEAFWRQVDNCLARIEDARPRLHRLSQGGTAVGSGLNAPADFDVVFCDELNSLCGLTFAPNPSKFEGMGAHDTLVEVSGTLNTLAVTLVKIANDIRFLGSGPRCGLGELIVPHDGLTSSIMPGKRNPTIGEVVVQTAFQAMGNHATITAAGASGNFELNVAKPVLIYNLLQSIRVLSDSSRMLAIRLVRGLTVDRERLAANVSNALLLATSLNPVLGYDKVAEITARALADGVTPRQAAISLGFLSGDEYDRIVDPARMTGVRSAPSSKV</sequence>
<feature type="domain" description="Fumarate lyase N-terminal" evidence="5">
    <location>
        <begin position="23"/>
        <end position="353"/>
    </location>
</feature>
<evidence type="ECO:0000259" key="5">
    <source>
        <dbReference type="Pfam" id="PF00206"/>
    </source>
</evidence>
<evidence type="ECO:0000259" key="6">
    <source>
        <dbReference type="Pfam" id="PF10415"/>
    </source>
</evidence>
<dbReference type="FunFam" id="1.20.200.10:FF:000001">
    <property type="entry name" value="Fumarate hydratase, mitochondrial"/>
    <property type="match status" value="1"/>
</dbReference>
<dbReference type="InterPro" id="IPR000362">
    <property type="entry name" value="Fumarate_lyase_fam"/>
</dbReference>
<evidence type="ECO:0000256" key="4">
    <source>
        <dbReference type="HAMAP-Rule" id="MF_00743"/>
    </source>
</evidence>
<feature type="active site" evidence="4">
    <location>
        <position position="329"/>
    </location>
</feature>
<dbReference type="FunFam" id="1.10.40.30:FF:000002">
    <property type="entry name" value="Fumarate hydratase class II"/>
    <property type="match status" value="1"/>
</dbReference>
<dbReference type="PRINTS" id="PR00149">
    <property type="entry name" value="FUMRATELYASE"/>
</dbReference>
<dbReference type="InterPro" id="IPR018951">
    <property type="entry name" value="Fumarase_C_C"/>
</dbReference>
<evidence type="ECO:0000313" key="8">
    <source>
        <dbReference type="Proteomes" id="UP000228930"/>
    </source>
</evidence>
<comment type="function">
    <text evidence="4">Involved in the TCA cycle. Catalyzes the stereospecific interconversion of fumarate to L-malate.</text>
</comment>
<dbReference type="PRINTS" id="PR00145">
    <property type="entry name" value="ARGSUCLYASE"/>
</dbReference>
<evidence type="ECO:0000256" key="2">
    <source>
        <dbReference type="ARBA" id="ARBA00022532"/>
    </source>
</evidence>
<dbReference type="HAMAP" id="MF_00743">
    <property type="entry name" value="FumaraseC"/>
    <property type="match status" value="1"/>
</dbReference>
<dbReference type="Proteomes" id="UP000228930">
    <property type="component" value="Unassembled WGS sequence"/>
</dbReference>
<comment type="similarity">
    <text evidence="1 4">Belongs to the class-II fumarase/aspartase family. Fumarase subfamily.</text>
</comment>
<comment type="pathway">
    <text evidence="4">Carbohydrate metabolism; tricarboxylic acid cycle; (S)-malate from fumarate: step 1/1.</text>
</comment>
<protein>
    <recommendedName>
        <fullName evidence="4">Fumarate hydratase class II</fullName>
        <shortName evidence="4">Fumarase C</shortName>
        <ecNumber evidence="4">4.2.1.2</ecNumber>
    </recommendedName>
    <alternativeName>
        <fullName evidence="4">Aerobic fumarase</fullName>
    </alternativeName>
    <alternativeName>
        <fullName evidence="4">Iron-independent fumarase</fullName>
    </alternativeName>
</protein>
<dbReference type="FunFam" id="1.10.275.10:FF:000001">
    <property type="entry name" value="Fumarate hydratase, mitochondrial"/>
    <property type="match status" value="1"/>
</dbReference>
<comment type="caution">
    <text evidence="7">The sequence shown here is derived from an EMBL/GenBank/DDBJ whole genome shotgun (WGS) entry which is preliminary data.</text>
</comment>
<feature type="binding site" description="in site B" evidence="4">
    <location>
        <begin position="140"/>
        <end position="143"/>
    </location>
    <ligand>
        <name>substrate</name>
    </ligand>
</feature>
<keyword evidence="8" id="KW-1185">Reference proteome</keyword>
<comment type="miscellaneous">
    <text evidence="4">There are 2 substrate-binding sites: the catalytic A site, and the non-catalytic B site that may play a role in the transfer of substrate or product between the active site and the solvent. Alternatively, the B site may bind allosteric effectors.</text>
</comment>
<keyword evidence="4" id="KW-0963">Cytoplasm</keyword>
<feature type="site" description="Important for catalytic activity" evidence="4">
    <location>
        <position position="342"/>
    </location>
</feature>
<feature type="binding site" evidence="4">
    <location>
        <begin position="335"/>
        <end position="337"/>
    </location>
    <ligand>
        <name>substrate</name>
    </ligand>
</feature>
<feature type="binding site" evidence="4">
    <location>
        <begin position="109"/>
        <end position="111"/>
    </location>
    <ligand>
        <name>substrate</name>
    </ligand>
</feature>
<dbReference type="GO" id="GO:0004333">
    <property type="term" value="F:fumarate hydratase activity"/>
    <property type="evidence" value="ECO:0007669"/>
    <property type="project" value="UniProtKB-UniRule"/>
</dbReference>
<dbReference type="Gene3D" id="1.20.200.10">
    <property type="entry name" value="Fumarase/aspartase (Central domain)"/>
    <property type="match status" value="1"/>
</dbReference>
<dbReference type="Gene3D" id="1.10.40.30">
    <property type="entry name" value="Fumarase/aspartase (C-terminal domain)"/>
    <property type="match status" value="1"/>
</dbReference>
<dbReference type="AlphaFoldDB" id="A0A2M6UBB7"/>
<dbReference type="InterPro" id="IPR022761">
    <property type="entry name" value="Fumarate_lyase_N"/>
</dbReference>
<dbReference type="SUPFAM" id="SSF48557">
    <property type="entry name" value="L-aspartase-like"/>
    <property type="match status" value="1"/>
</dbReference>
<dbReference type="GO" id="GO:0006108">
    <property type="term" value="P:malate metabolic process"/>
    <property type="evidence" value="ECO:0007669"/>
    <property type="project" value="TreeGrafter"/>
</dbReference>
<keyword evidence="3 4" id="KW-0456">Lyase</keyword>
<dbReference type="Pfam" id="PF10415">
    <property type="entry name" value="FumaraseC_C"/>
    <property type="match status" value="1"/>
</dbReference>
<dbReference type="UniPathway" id="UPA00223">
    <property type="reaction ID" value="UER01007"/>
</dbReference>
<evidence type="ECO:0000313" key="7">
    <source>
        <dbReference type="EMBL" id="PIT01914.1"/>
    </source>
</evidence>